<dbReference type="Gene3D" id="3.90.100.10">
    <property type="entry name" value="Orn/Lys/Arg decarboxylase, C-terminal domain"/>
    <property type="match status" value="1"/>
</dbReference>
<sequence length="927" mass="105044">MTENSQAYNSVWQLRGDSWCRLEEAADRLSRPTTTGKLKEKYVGICRDLLGTLTPLEPYWAYPGTPQFAKLQRLFAAGNYDRFSQLVSRINRALTTESYRTGDAEHSGADEHDMFPTDPRALEQQPATKKEQLYFEVLVVEAMSEAQERALRKEVRSWRRPDDEYVYELVVVASGDEAMIAARLNVNLQAVVIRRRFSHQSTRDLSALDEFVDRKVSDELADHLSPDERAQILATSLAELRPEVDLYLMTEIEVEDIAGRLGQHFRRVFHAREGFLELHLSILHGVAARYRTPFFSALKEYSHRPTGVFHALPISQGKSIVNSHWIKDMVSFYGLDVFMAETSATCGGLDSLLEPTGPLRDAQELAAETYGSRHTYFVTNGTSTANKIVTQSLVAPGDIVLLDRNCHQSHHYGMMLAGAHVVYLEAYPLTSYSMYGAVPLTEIKSKLLALRRAGKLDRVKMISLTNCTFDGIVYDVERVMEECLAIKPDLVFLWDEAWFAFARFHPVYRNRTAMTAARRLRERLQDKEYGRDYEAELSAADGAEPSDDELMARRLRPDPAKARVRVYATQSTHKTLTALRQGSMIHVFDQDFEQKVAEAFHEAYMAHTSTSPNYQILASLDLGRRQVALEGVELVQRQIENAMQLRDAIDNHPLLSRYVSCLRTSDLIPGDYRESHIAQPLRSGLRNMMTAWDHDEFVLDPSRITLSIGRTGYDGDEFKREQLMDRHGVQINKTSRNTVLFMTNIGTTRSSVAFLVEVLVKIARELEERTSEMGLGERARFEQRVHRLTAKTTHMPDFSGFHAAFRDLRGTEPTSEGDVRSAFYLSYTDSNCEYLTTDEVLTKLDAGIDVVSATFVTPYPPGFPVLVPGQVFSREILAFITNLDTPEIHGYKPEFGYRVYTEKAIEGLTAPSSNGHRPSEQEPFAVS</sequence>
<comment type="cofactor">
    <cofactor evidence="1">
        <name>pyridoxal 5'-phosphate</name>
        <dbReference type="ChEBI" id="CHEBI:597326"/>
    </cofactor>
</comment>
<evidence type="ECO:0000313" key="5">
    <source>
        <dbReference type="EMBL" id="MCV7227832.1"/>
    </source>
</evidence>
<dbReference type="InterPro" id="IPR015421">
    <property type="entry name" value="PyrdxlP-dep_Trfase_major"/>
</dbReference>
<keyword evidence="2" id="KW-0032">Aminotransferase</keyword>
<dbReference type="RefSeq" id="WP_264068839.1">
    <property type="nucleotide sequence ID" value="NZ_JACKTY010000030.1"/>
</dbReference>
<organism evidence="5 6">
    <name type="scientific">Mycolicibacterium komossense</name>
    <dbReference type="NCBI Taxonomy" id="1779"/>
    <lineage>
        <taxon>Bacteria</taxon>
        <taxon>Bacillati</taxon>
        <taxon>Actinomycetota</taxon>
        <taxon>Actinomycetes</taxon>
        <taxon>Mycobacteriales</taxon>
        <taxon>Mycobacteriaceae</taxon>
        <taxon>Mycolicibacterium</taxon>
    </lineage>
</organism>
<evidence type="ECO:0000259" key="4">
    <source>
        <dbReference type="Pfam" id="PF01276"/>
    </source>
</evidence>
<evidence type="ECO:0000313" key="6">
    <source>
        <dbReference type="Proteomes" id="UP001526201"/>
    </source>
</evidence>
<evidence type="ECO:0000256" key="3">
    <source>
        <dbReference type="ARBA" id="ARBA00022679"/>
    </source>
</evidence>
<gene>
    <name evidence="5" type="ORF">H7J73_17560</name>
</gene>
<feature type="domain" description="Orn/Lys/Arg decarboxylases family 1 pyridoxal-P attachment site" evidence="4">
    <location>
        <begin position="563"/>
        <end position="749"/>
    </location>
</feature>
<reference evidence="5 6" key="1">
    <citation type="journal article" date="2022" name="BMC Genomics">
        <title>Comparative genome analysis of mycobacteria focusing on tRNA and non-coding RNA.</title>
        <authorList>
            <person name="Behra P.R.K."/>
            <person name="Pettersson B.M.F."/>
            <person name="Ramesh M."/>
            <person name="Das S."/>
            <person name="Dasgupta S."/>
            <person name="Kirsebom L.A."/>
        </authorList>
    </citation>
    <scope>NUCLEOTIDE SEQUENCE [LARGE SCALE GENOMIC DNA]</scope>
    <source>
        <strain evidence="5 6">DSM 44078</strain>
    </source>
</reference>
<dbReference type="EMBL" id="JACKTY010000030">
    <property type="protein sequence ID" value="MCV7227832.1"/>
    <property type="molecule type" value="Genomic_DNA"/>
</dbReference>
<keyword evidence="3" id="KW-0808">Transferase</keyword>
<evidence type="ECO:0000256" key="1">
    <source>
        <dbReference type="ARBA" id="ARBA00001933"/>
    </source>
</evidence>
<protein>
    <submittedName>
        <fullName evidence="5">Ornithine decarboxylase</fullName>
    </submittedName>
</protein>
<dbReference type="SUPFAM" id="SSF53383">
    <property type="entry name" value="PLP-dependent transferases"/>
    <property type="match status" value="1"/>
</dbReference>
<evidence type="ECO:0000256" key="2">
    <source>
        <dbReference type="ARBA" id="ARBA00022576"/>
    </source>
</evidence>
<dbReference type="InterPro" id="IPR000310">
    <property type="entry name" value="Orn/Lys/Arg_deCO2ase_major_dom"/>
</dbReference>
<dbReference type="Gene3D" id="3.40.640.10">
    <property type="entry name" value="Type I PLP-dependent aspartate aminotransferase-like (Major domain)"/>
    <property type="match status" value="1"/>
</dbReference>
<dbReference type="InterPro" id="IPR015424">
    <property type="entry name" value="PyrdxlP-dep_Trfase"/>
</dbReference>
<keyword evidence="6" id="KW-1185">Reference proteome</keyword>
<dbReference type="Proteomes" id="UP001526201">
    <property type="component" value="Unassembled WGS sequence"/>
</dbReference>
<comment type="caution">
    <text evidence="5">The sequence shown here is derived from an EMBL/GenBank/DDBJ whole genome shotgun (WGS) entry which is preliminary data.</text>
</comment>
<dbReference type="InterPro" id="IPR050881">
    <property type="entry name" value="LL-DAP_aminotransferase"/>
</dbReference>
<feature type="domain" description="Orn/Lys/Arg decarboxylases family 1 pyridoxal-P attachment site" evidence="4">
    <location>
        <begin position="292"/>
        <end position="517"/>
    </location>
</feature>
<name>A0ABT3CEK6_9MYCO</name>
<dbReference type="PANTHER" id="PTHR42832:SF4">
    <property type="entry name" value="BLR3474 PROTEIN"/>
    <property type="match status" value="1"/>
</dbReference>
<proteinExistence type="predicted"/>
<accession>A0ABT3CEK6</accession>
<dbReference type="PANTHER" id="PTHR42832">
    <property type="entry name" value="AMINO ACID AMINOTRANSFERASE"/>
    <property type="match status" value="1"/>
</dbReference>
<dbReference type="Pfam" id="PF01276">
    <property type="entry name" value="OKR_DC_1"/>
    <property type="match status" value="2"/>
</dbReference>